<dbReference type="Gene3D" id="3.30.70.60">
    <property type="match status" value="1"/>
</dbReference>
<gene>
    <name evidence="1" type="ORF">COW88_03250</name>
</gene>
<proteinExistence type="predicted"/>
<sequence length="179" mass="20103">MHSLPPIQNLLFIVAFLNLLFFGSAGLLGYRIQNNVKQASRALSELDLENVREENSKVVKVLLEETKEDRARIDGYFIDSTSIIATIEEIETLARRLNVKLTLRSVNTSRDNSDGLETLRIDAKAEGAFENVYRFLSLVERLPHKIFFERAGFATRAAAAQWEANVTIVITSFKKGVSG</sequence>
<evidence type="ECO:0000313" key="1">
    <source>
        <dbReference type="EMBL" id="PIP73058.1"/>
    </source>
</evidence>
<evidence type="ECO:0000313" key="2">
    <source>
        <dbReference type="Proteomes" id="UP000230638"/>
    </source>
</evidence>
<dbReference type="InterPro" id="IPR014717">
    <property type="entry name" value="Transl_elong_EF1B/ribsomal_bS6"/>
</dbReference>
<dbReference type="AlphaFoldDB" id="A0A2H0CUH0"/>
<organism evidence="1 2">
    <name type="scientific">Candidatus Lloydbacteria bacterium CG22_combo_CG10-13_8_21_14_all_47_15</name>
    <dbReference type="NCBI Taxonomy" id="1974635"/>
    <lineage>
        <taxon>Bacteria</taxon>
        <taxon>Candidatus Lloydiibacteriota</taxon>
    </lineage>
</organism>
<protein>
    <submittedName>
        <fullName evidence="1">Uncharacterized protein</fullName>
    </submittedName>
</protein>
<comment type="caution">
    <text evidence="1">The sequence shown here is derived from an EMBL/GenBank/DDBJ whole genome shotgun (WGS) entry which is preliminary data.</text>
</comment>
<dbReference type="Proteomes" id="UP000230638">
    <property type="component" value="Unassembled WGS sequence"/>
</dbReference>
<dbReference type="EMBL" id="PCTL01000032">
    <property type="protein sequence ID" value="PIP73058.1"/>
    <property type="molecule type" value="Genomic_DNA"/>
</dbReference>
<name>A0A2H0CUH0_9BACT</name>
<accession>A0A2H0CUH0</accession>
<reference evidence="1 2" key="1">
    <citation type="submission" date="2017-09" db="EMBL/GenBank/DDBJ databases">
        <title>Depth-based differentiation of microbial function through sediment-hosted aquifers and enrichment of novel symbionts in the deep terrestrial subsurface.</title>
        <authorList>
            <person name="Probst A.J."/>
            <person name="Ladd B."/>
            <person name="Jarett J.K."/>
            <person name="Geller-Mcgrath D.E."/>
            <person name="Sieber C.M."/>
            <person name="Emerson J.B."/>
            <person name="Anantharaman K."/>
            <person name="Thomas B.C."/>
            <person name="Malmstrom R."/>
            <person name="Stieglmeier M."/>
            <person name="Klingl A."/>
            <person name="Woyke T."/>
            <person name="Ryan C.M."/>
            <person name="Banfield J.F."/>
        </authorList>
    </citation>
    <scope>NUCLEOTIDE SEQUENCE [LARGE SCALE GENOMIC DNA]</scope>
    <source>
        <strain evidence="1">CG22_combo_CG10-13_8_21_14_all_47_15</strain>
    </source>
</reference>